<name>A0ABS6IBR1_9MICC</name>
<sequence length="84" mass="9227">MPEENIPPTRFLTVEQAAEYLNVGQPLIRALLKSGELRGLQIGGRNIWRIGIEDVQAYIGEAYRKTAERIASGEVDDLAAGDDS</sequence>
<dbReference type="InterPro" id="IPR010093">
    <property type="entry name" value="SinI_DNA-bd"/>
</dbReference>
<dbReference type="NCBIfam" id="TIGR01764">
    <property type="entry name" value="excise"/>
    <property type="match status" value="1"/>
</dbReference>
<keyword evidence="3" id="KW-1185">Reference proteome</keyword>
<dbReference type="Pfam" id="PF12728">
    <property type="entry name" value="HTH_17"/>
    <property type="match status" value="1"/>
</dbReference>
<accession>A0ABS6IBR1</accession>
<proteinExistence type="predicted"/>
<evidence type="ECO:0000313" key="3">
    <source>
        <dbReference type="Proteomes" id="UP000824166"/>
    </source>
</evidence>
<gene>
    <name evidence="2" type="ORF">KSW38_16285</name>
</gene>
<protein>
    <submittedName>
        <fullName evidence="2">Excisionase family DNA-binding protein</fullName>
    </submittedName>
</protein>
<dbReference type="RefSeq" id="WP_216925965.1">
    <property type="nucleotide sequence ID" value="NZ_JAHOPC010000010.1"/>
</dbReference>
<evidence type="ECO:0000313" key="2">
    <source>
        <dbReference type="EMBL" id="MBU8867847.1"/>
    </source>
</evidence>
<organism evidence="2 3">
    <name type="scientific">Paenarthrobacter aromaticivorans</name>
    <dbReference type="NCBI Taxonomy" id="2849150"/>
    <lineage>
        <taxon>Bacteria</taxon>
        <taxon>Bacillati</taxon>
        <taxon>Actinomycetota</taxon>
        <taxon>Actinomycetes</taxon>
        <taxon>Micrococcales</taxon>
        <taxon>Micrococcaceae</taxon>
        <taxon>Paenarthrobacter</taxon>
    </lineage>
</organism>
<dbReference type="EMBL" id="JAHOPC010000010">
    <property type="protein sequence ID" value="MBU8867847.1"/>
    <property type="molecule type" value="Genomic_DNA"/>
</dbReference>
<dbReference type="GO" id="GO:0003677">
    <property type="term" value="F:DNA binding"/>
    <property type="evidence" value="ECO:0007669"/>
    <property type="project" value="UniProtKB-KW"/>
</dbReference>
<dbReference type="InterPro" id="IPR041657">
    <property type="entry name" value="HTH_17"/>
</dbReference>
<dbReference type="Proteomes" id="UP000824166">
    <property type="component" value="Unassembled WGS sequence"/>
</dbReference>
<keyword evidence="2" id="KW-0238">DNA-binding</keyword>
<evidence type="ECO:0000259" key="1">
    <source>
        <dbReference type="Pfam" id="PF12728"/>
    </source>
</evidence>
<reference evidence="2 3" key="1">
    <citation type="submission" date="2021-06" db="EMBL/GenBank/DDBJ databases">
        <authorList>
            <person name="Jeong J.W."/>
        </authorList>
    </citation>
    <scope>NUCLEOTIDE SEQUENCE [LARGE SCALE GENOMIC DNA]</scope>
    <source>
        <strain evidence="2 3">MMS21-TAE1-1</strain>
    </source>
</reference>
<comment type="caution">
    <text evidence="2">The sequence shown here is derived from an EMBL/GenBank/DDBJ whole genome shotgun (WGS) entry which is preliminary data.</text>
</comment>
<feature type="domain" description="Helix-turn-helix" evidence="1">
    <location>
        <begin position="11"/>
        <end position="60"/>
    </location>
</feature>